<accession>A0A1H0JDN7</accession>
<evidence type="ECO:0000256" key="4">
    <source>
        <dbReference type="SAM" id="MobiDB-lite"/>
    </source>
</evidence>
<dbReference type="PANTHER" id="PTHR33204">
    <property type="entry name" value="TRANSCRIPTIONAL REGULATOR, MARR FAMILY"/>
    <property type="match status" value="1"/>
</dbReference>
<evidence type="ECO:0000259" key="5">
    <source>
        <dbReference type="PROSITE" id="PS51118"/>
    </source>
</evidence>
<evidence type="ECO:0000256" key="3">
    <source>
        <dbReference type="ARBA" id="ARBA00023163"/>
    </source>
</evidence>
<feature type="region of interest" description="Disordered" evidence="4">
    <location>
        <begin position="145"/>
        <end position="165"/>
    </location>
</feature>
<dbReference type="Proteomes" id="UP000199651">
    <property type="component" value="Unassembled WGS sequence"/>
</dbReference>
<dbReference type="InterPro" id="IPR036390">
    <property type="entry name" value="WH_DNA-bd_sf"/>
</dbReference>
<evidence type="ECO:0000256" key="2">
    <source>
        <dbReference type="ARBA" id="ARBA00023125"/>
    </source>
</evidence>
<dbReference type="PROSITE" id="PS51118">
    <property type="entry name" value="HTH_HXLR"/>
    <property type="match status" value="2"/>
</dbReference>
<dbReference type="EMBL" id="FNJB01000003">
    <property type="protein sequence ID" value="SDO41905.1"/>
    <property type="molecule type" value="Genomic_DNA"/>
</dbReference>
<keyword evidence="3" id="KW-0804">Transcription</keyword>
<dbReference type="InterPro" id="IPR002577">
    <property type="entry name" value="HTH_HxlR"/>
</dbReference>
<feature type="domain" description="HTH hxlR-type" evidence="5">
    <location>
        <begin position="17"/>
        <end position="107"/>
    </location>
</feature>
<protein>
    <submittedName>
        <fullName evidence="6">DNA-binding transcriptional regulator, HxlR family</fullName>
    </submittedName>
</protein>
<dbReference type="RefSeq" id="WP_091371561.1">
    <property type="nucleotide sequence ID" value="NZ_FNDV01000002.1"/>
</dbReference>
<keyword evidence="2 6" id="KW-0238">DNA-binding</keyword>
<evidence type="ECO:0000313" key="6">
    <source>
        <dbReference type="EMBL" id="SDO41905.1"/>
    </source>
</evidence>
<sequence length="303" mass="33136">MIHPPDQPTALHAGGDNSIAFLIGVTADEWTLLILRHALQGVDSFDQWLELLPISPPVLSGRLRRMAELGIVAVSGDTYPLTRRGAALWPMIVTLAGWEKVWGDDHVEPLPRLRHLRCGADFTPLMACGACGEVAAARDVVGEFGPSGSWPRSAPSAATRRPAGGSANLGPSFFPQSRALIGNRWAAAMLSAAYLGATRFSQFHRQVGAPATVIADRLRVFREVGVLHAEGDQDRADRATFRLTDKGRAFFPVVMSGVEWSQRWYVAPEGPALEFQHRDHRFWMLLLCAECEKPLAGRDIEVG</sequence>
<proteinExistence type="predicted"/>
<dbReference type="Pfam" id="PF01638">
    <property type="entry name" value="HxlR"/>
    <property type="match status" value="2"/>
</dbReference>
<reference evidence="7" key="1">
    <citation type="submission" date="2016-10" db="EMBL/GenBank/DDBJ databases">
        <authorList>
            <person name="Varghese N."/>
            <person name="Submissions S."/>
        </authorList>
    </citation>
    <scope>NUCLEOTIDE SEQUENCE [LARGE SCALE GENOMIC DNA]</scope>
    <source>
        <strain evidence="7">IBRC-M 10655</strain>
    </source>
</reference>
<evidence type="ECO:0000256" key="1">
    <source>
        <dbReference type="ARBA" id="ARBA00023015"/>
    </source>
</evidence>
<feature type="compositionally biased region" description="Low complexity" evidence="4">
    <location>
        <begin position="149"/>
        <end position="163"/>
    </location>
</feature>
<keyword evidence="1" id="KW-0805">Transcription regulation</keyword>
<name>A0A1H0JDN7_9PSEU</name>
<dbReference type="InterPro" id="IPR036388">
    <property type="entry name" value="WH-like_DNA-bd_sf"/>
</dbReference>
<dbReference type="AlphaFoldDB" id="A0A1H0JDN7"/>
<dbReference type="OrthoDB" id="5181972at2"/>
<evidence type="ECO:0000313" key="7">
    <source>
        <dbReference type="Proteomes" id="UP000199651"/>
    </source>
</evidence>
<dbReference type="SUPFAM" id="SSF46785">
    <property type="entry name" value="Winged helix' DNA-binding domain"/>
    <property type="match status" value="2"/>
</dbReference>
<dbReference type="STRING" id="504798.SAMN05421871_1023"/>
<organism evidence="6 7">
    <name type="scientific">Actinokineospora alba</name>
    <dbReference type="NCBI Taxonomy" id="504798"/>
    <lineage>
        <taxon>Bacteria</taxon>
        <taxon>Bacillati</taxon>
        <taxon>Actinomycetota</taxon>
        <taxon>Actinomycetes</taxon>
        <taxon>Pseudonocardiales</taxon>
        <taxon>Pseudonocardiaceae</taxon>
        <taxon>Actinokineospora</taxon>
    </lineage>
</organism>
<keyword evidence="7" id="KW-1185">Reference proteome</keyword>
<dbReference type="PANTHER" id="PTHR33204:SF18">
    <property type="entry name" value="TRANSCRIPTIONAL REGULATORY PROTEIN"/>
    <property type="match status" value="1"/>
</dbReference>
<dbReference type="Gene3D" id="1.10.10.10">
    <property type="entry name" value="Winged helix-like DNA-binding domain superfamily/Winged helix DNA-binding domain"/>
    <property type="match status" value="2"/>
</dbReference>
<feature type="domain" description="HTH hxlR-type" evidence="5">
    <location>
        <begin position="170"/>
        <end position="269"/>
    </location>
</feature>
<dbReference type="GO" id="GO:0003677">
    <property type="term" value="F:DNA binding"/>
    <property type="evidence" value="ECO:0007669"/>
    <property type="project" value="UniProtKB-KW"/>
</dbReference>
<gene>
    <name evidence="6" type="ORF">SAMN05192558_10350</name>
</gene>